<gene>
    <name evidence="3" type="ORF">PHLCEN_2v1118</name>
</gene>
<dbReference type="AlphaFoldDB" id="A0A2R6S4D8"/>
<dbReference type="InterPro" id="IPR008914">
    <property type="entry name" value="PEBP"/>
</dbReference>
<organism evidence="3 4">
    <name type="scientific">Hermanssonia centrifuga</name>
    <dbReference type="NCBI Taxonomy" id="98765"/>
    <lineage>
        <taxon>Eukaryota</taxon>
        <taxon>Fungi</taxon>
        <taxon>Dikarya</taxon>
        <taxon>Basidiomycota</taxon>
        <taxon>Agaricomycotina</taxon>
        <taxon>Agaricomycetes</taxon>
        <taxon>Polyporales</taxon>
        <taxon>Meruliaceae</taxon>
        <taxon>Hermanssonia</taxon>
    </lineage>
</organism>
<dbReference type="Proteomes" id="UP000186601">
    <property type="component" value="Unassembled WGS sequence"/>
</dbReference>
<dbReference type="EMBL" id="MLYV02000084">
    <property type="protein sequence ID" value="PSS37079.1"/>
    <property type="molecule type" value="Genomic_DNA"/>
</dbReference>
<feature type="chain" id="PRO_5015352411" evidence="2">
    <location>
        <begin position="20"/>
        <end position="176"/>
    </location>
</feature>
<feature type="signal peptide" evidence="2">
    <location>
        <begin position="1"/>
        <end position="19"/>
    </location>
</feature>
<protein>
    <submittedName>
        <fullName evidence="3">Uncharacterized protein</fullName>
    </submittedName>
</protein>
<reference evidence="3 4" key="1">
    <citation type="submission" date="2018-02" db="EMBL/GenBank/DDBJ databases">
        <title>Genome sequence of the basidiomycete white-rot fungus Phlebia centrifuga.</title>
        <authorList>
            <person name="Granchi Z."/>
            <person name="Peng M."/>
            <person name="de Vries R.P."/>
            <person name="Hilden K."/>
            <person name="Makela M.R."/>
            <person name="Grigoriev I."/>
            <person name="Riley R."/>
        </authorList>
    </citation>
    <scope>NUCLEOTIDE SEQUENCE [LARGE SCALE GENOMIC DNA]</scope>
    <source>
        <strain evidence="3 4">FBCC195</strain>
    </source>
</reference>
<feature type="region of interest" description="Disordered" evidence="1">
    <location>
        <begin position="155"/>
        <end position="176"/>
    </location>
</feature>
<dbReference type="SUPFAM" id="SSF49777">
    <property type="entry name" value="PEBP-like"/>
    <property type="match status" value="1"/>
</dbReference>
<evidence type="ECO:0000256" key="2">
    <source>
        <dbReference type="SAM" id="SignalP"/>
    </source>
</evidence>
<name>A0A2R6S4D8_9APHY</name>
<evidence type="ECO:0000313" key="4">
    <source>
        <dbReference type="Proteomes" id="UP000186601"/>
    </source>
</evidence>
<evidence type="ECO:0000256" key="1">
    <source>
        <dbReference type="SAM" id="MobiDB-lite"/>
    </source>
</evidence>
<proteinExistence type="predicted"/>
<dbReference type="STRING" id="98765.A0A2R6S4D8"/>
<dbReference type="Gene3D" id="3.90.280.10">
    <property type="entry name" value="PEBP-like"/>
    <property type="match status" value="1"/>
</dbReference>
<dbReference type="InterPro" id="IPR036610">
    <property type="entry name" value="PEBP-like_sf"/>
</dbReference>
<sequence>MKLAVLSSLLALFLSIGATQDTSLATVKAAFDAANIPNDIHITFNPTVLLEVTFPEAAGPPVAVTAGVQLPRNGKTYACGKGFVISPCSYTATVGPPTFAVRGNIRRGQTFLVATVDPDAPTPQDPTVAQIRHLLAPNFVLVDGNSRHHTKALVNETAPISPWQQPTPPAGSDAHR</sequence>
<dbReference type="Pfam" id="PF01161">
    <property type="entry name" value="PBP"/>
    <property type="match status" value="1"/>
</dbReference>
<comment type="caution">
    <text evidence="3">The sequence shown here is derived from an EMBL/GenBank/DDBJ whole genome shotgun (WGS) entry which is preliminary data.</text>
</comment>
<keyword evidence="4" id="KW-1185">Reference proteome</keyword>
<accession>A0A2R6S4D8</accession>
<keyword evidence="2" id="KW-0732">Signal</keyword>
<evidence type="ECO:0000313" key="3">
    <source>
        <dbReference type="EMBL" id="PSS37079.1"/>
    </source>
</evidence>
<dbReference type="OrthoDB" id="2506647at2759"/>